<protein>
    <recommendedName>
        <fullName evidence="2">RING-type E3 ubiquitin transferase</fullName>
        <ecNumber evidence="2">2.3.2.27</ecNumber>
    </recommendedName>
</protein>
<dbReference type="PANTHER" id="PTHR22996:SF0">
    <property type="entry name" value="RE60872P-RELATED"/>
    <property type="match status" value="1"/>
</dbReference>
<evidence type="ECO:0000256" key="8">
    <source>
        <dbReference type="PROSITE-ProRule" id="PRU00175"/>
    </source>
</evidence>
<dbReference type="SUPFAM" id="SSF57850">
    <property type="entry name" value="RING/U-box"/>
    <property type="match status" value="1"/>
</dbReference>
<dbReference type="PROSITE" id="PS50089">
    <property type="entry name" value="ZF_RING_2"/>
    <property type="match status" value="1"/>
</dbReference>
<evidence type="ECO:0000256" key="5">
    <source>
        <dbReference type="ARBA" id="ARBA00022771"/>
    </source>
</evidence>
<reference evidence="11" key="1">
    <citation type="submission" date="2022-11" db="UniProtKB">
        <authorList>
            <consortium name="EnsemblMetazoa"/>
        </authorList>
    </citation>
    <scope>IDENTIFICATION</scope>
</reference>
<dbReference type="GO" id="GO:0016567">
    <property type="term" value="P:protein ubiquitination"/>
    <property type="evidence" value="ECO:0007669"/>
    <property type="project" value="TreeGrafter"/>
</dbReference>
<keyword evidence="12" id="KW-1185">Reference proteome</keyword>
<accession>A0A914AXB4</accession>
<keyword evidence="5 8" id="KW-0863">Zinc-finger</keyword>
<dbReference type="InterPro" id="IPR058981">
    <property type="entry name" value="MGRN1/RNF157-like_N"/>
</dbReference>
<feature type="region of interest" description="Disordered" evidence="9">
    <location>
        <begin position="458"/>
        <end position="534"/>
    </location>
</feature>
<dbReference type="OMA" id="EEIQTGH"/>
<evidence type="ECO:0000256" key="9">
    <source>
        <dbReference type="SAM" id="MobiDB-lite"/>
    </source>
</evidence>
<proteinExistence type="predicted"/>
<evidence type="ECO:0000256" key="7">
    <source>
        <dbReference type="ARBA" id="ARBA00022833"/>
    </source>
</evidence>
<comment type="catalytic activity">
    <reaction evidence="1">
        <text>S-ubiquitinyl-[E2 ubiquitin-conjugating enzyme]-L-cysteine + [acceptor protein]-L-lysine = [E2 ubiquitin-conjugating enzyme]-L-cysteine + N(6)-ubiquitinyl-[acceptor protein]-L-lysine.</text>
        <dbReference type="EC" id="2.3.2.27"/>
    </reaction>
</comment>
<evidence type="ECO:0000256" key="3">
    <source>
        <dbReference type="ARBA" id="ARBA00022679"/>
    </source>
</evidence>
<dbReference type="PANTHER" id="PTHR22996">
    <property type="entry name" value="MAHOGUNIN"/>
    <property type="match status" value="1"/>
</dbReference>
<organism evidence="11 12">
    <name type="scientific">Patiria miniata</name>
    <name type="common">Bat star</name>
    <name type="synonym">Asterina miniata</name>
    <dbReference type="NCBI Taxonomy" id="46514"/>
    <lineage>
        <taxon>Eukaryota</taxon>
        <taxon>Metazoa</taxon>
        <taxon>Echinodermata</taxon>
        <taxon>Eleutherozoa</taxon>
        <taxon>Asterozoa</taxon>
        <taxon>Asteroidea</taxon>
        <taxon>Valvatacea</taxon>
        <taxon>Valvatida</taxon>
        <taxon>Asterinidae</taxon>
        <taxon>Patiria</taxon>
    </lineage>
</organism>
<evidence type="ECO:0000313" key="11">
    <source>
        <dbReference type="EnsemblMetazoa" id="XP_038068164.1"/>
    </source>
</evidence>
<keyword evidence="6" id="KW-0833">Ubl conjugation pathway</keyword>
<name>A0A914AXB4_PATMI</name>
<dbReference type="Proteomes" id="UP000887568">
    <property type="component" value="Unplaced"/>
</dbReference>
<keyword evidence="7" id="KW-0862">Zinc</keyword>
<evidence type="ECO:0000313" key="12">
    <source>
        <dbReference type="Proteomes" id="UP000887568"/>
    </source>
</evidence>
<keyword evidence="3" id="KW-0808">Transferase</keyword>
<feature type="region of interest" description="Disordered" evidence="9">
    <location>
        <begin position="581"/>
        <end position="630"/>
    </location>
</feature>
<evidence type="ECO:0000259" key="10">
    <source>
        <dbReference type="PROSITE" id="PS50089"/>
    </source>
</evidence>
<dbReference type="EnsemblMetazoa" id="XM_038212236.1">
    <property type="protein sequence ID" value="XP_038068164.1"/>
    <property type="gene ID" value="LOC119737695"/>
</dbReference>
<evidence type="ECO:0000256" key="4">
    <source>
        <dbReference type="ARBA" id="ARBA00022723"/>
    </source>
</evidence>
<dbReference type="InterPro" id="IPR045194">
    <property type="entry name" value="MGRN1/RNF157-like"/>
</dbReference>
<dbReference type="OrthoDB" id="10014838at2759"/>
<dbReference type="Pfam" id="PF13920">
    <property type="entry name" value="zf-C3HC4_3"/>
    <property type="match status" value="1"/>
</dbReference>
<feature type="compositionally biased region" description="Polar residues" evidence="9">
    <location>
        <begin position="587"/>
        <end position="622"/>
    </location>
</feature>
<evidence type="ECO:0000256" key="2">
    <source>
        <dbReference type="ARBA" id="ARBA00012483"/>
    </source>
</evidence>
<dbReference type="FunFam" id="3.30.40.10:FF:000013">
    <property type="entry name" value="E3 ubiquitin-protein ligase MGRN1 isoform 1"/>
    <property type="match status" value="1"/>
</dbReference>
<feature type="compositionally biased region" description="Low complexity" evidence="9">
    <location>
        <begin position="475"/>
        <end position="486"/>
    </location>
</feature>
<dbReference type="Pfam" id="PF26192">
    <property type="entry name" value="RNF157-like_N"/>
    <property type="match status" value="1"/>
</dbReference>
<dbReference type="InterPro" id="IPR013083">
    <property type="entry name" value="Znf_RING/FYVE/PHD"/>
</dbReference>
<dbReference type="AlphaFoldDB" id="A0A914AXB4"/>
<dbReference type="GO" id="GO:0008270">
    <property type="term" value="F:zinc ion binding"/>
    <property type="evidence" value="ECO:0007669"/>
    <property type="project" value="UniProtKB-KW"/>
</dbReference>
<dbReference type="InterPro" id="IPR001841">
    <property type="entry name" value="Znf_RING"/>
</dbReference>
<evidence type="ECO:0000256" key="1">
    <source>
        <dbReference type="ARBA" id="ARBA00000900"/>
    </source>
</evidence>
<dbReference type="GO" id="GO:0005737">
    <property type="term" value="C:cytoplasm"/>
    <property type="evidence" value="ECO:0007669"/>
    <property type="project" value="TreeGrafter"/>
</dbReference>
<feature type="domain" description="RING-type" evidence="10">
    <location>
        <begin position="273"/>
        <end position="312"/>
    </location>
</feature>
<feature type="region of interest" description="Disordered" evidence="9">
    <location>
        <begin position="353"/>
        <end position="437"/>
    </location>
</feature>
<evidence type="ECO:0000256" key="6">
    <source>
        <dbReference type="ARBA" id="ARBA00022786"/>
    </source>
</evidence>
<dbReference type="RefSeq" id="XP_038068164.1">
    <property type="nucleotide sequence ID" value="XM_038212236.1"/>
</dbReference>
<dbReference type="EC" id="2.3.2.27" evidence="2"/>
<keyword evidence="4" id="KW-0479">Metal-binding</keyword>
<dbReference type="SMART" id="SM00184">
    <property type="entry name" value="RING"/>
    <property type="match status" value="1"/>
</dbReference>
<dbReference type="Gene3D" id="3.30.40.10">
    <property type="entry name" value="Zinc/RING finger domain, C3HC4 (zinc finger)"/>
    <property type="match status" value="1"/>
</dbReference>
<dbReference type="GO" id="GO:0061630">
    <property type="term" value="F:ubiquitin protein ligase activity"/>
    <property type="evidence" value="ECO:0007669"/>
    <property type="project" value="UniProtKB-EC"/>
</dbReference>
<feature type="compositionally biased region" description="Basic and acidic residues" evidence="9">
    <location>
        <begin position="518"/>
        <end position="534"/>
    </location>
</feature>
<sequence length="630" mass="68969">MGGLTSMQRSNVQELDISASAAYRYPPKTGCYFGSYFSMGGQRFDTPQPEAYLFGENSDLNYLSSRPAPFPYPHLQPSEPTKTLKSLVNIRKDSLKLIKAVREGEETEDGHYSIEFTFDTEARTAFTIHFFAREEIQTGHAIYTARDPTLRSETFHYERGSSQTFYQPAFTFDPSIFEEDEFTYIPGKDVIPIVIQGIVEEGEEHAGHSHALFATLEQTMESTYVIKTLKQKQMVDGVYYMLQEIFGIENKNSGESGKTVEEDEFADDIGSDCVICMSDARDTLILPCRHLCLCSTCADSLRYQASCCPICRAPFRALLQIRALRKIGTTVPTPNDDEEHQANQENVPSGYEAVPLGEALNGPSPTRASADGGAGERLLGSASSEGRSRRGRRKARSSSAASLRSRTSEEQTTGFREENETKKSAMANGSVRSLPESKKAAKAQAVVTSGDVVELFQDDNKPAMPPLALRETPPSSASADSKSGRSTASPQSVALEGSLMSADSRPQSAGKGSLKSNRSREGSQKSVDTKTVDRLVVHGLQETAIDDPESNPAMGVMYDETEEPQMAELSHNSASLSYTMDLELPGTPQSNPNELGNRDSQASYSSTGSTRQLLSTPSNIQLEETHEQMV</sequence>
<dbReference type="GeneID" id="119737695"/>